<evidence type="ECO:0000313" key="2">
    <source>
        <dbReference type="EMBL" id="CDW44080.1"/>
    </source>
</evidence>
<organism evidence="2">
    <name type="scientific">Lepeophtheirus salmonis</name>
    <name type="common">Salmon louse</name>
    <name type="synonym">Caligus salmonis</name>
    <dbReference type="NCBI Taxonomy" id="72036"/>
    <lineage>
        <taxon>Eukaryota</taxon>
        <taxon>Metazoa</taxon>
        <taxon>Ecdysozoa</taxon>
        <taxon>Arthropoda</taxon>
        <taxon>Crustacea</taxon>
        <taxon>Multicrustacea</taxon>
        <taxon>Hexanauplia</taxon>
        <taxon>Copepoda</taxon>
        <taxon>Siphonostomatoida</taxon>
        <taxon>Caligidae</taxon>
        <taxon>Lepeophtheirus</taxon>
    </lineage>
</organism>
<evidence type="ECO:0000256" key="1">
    <source>
        <dbReference type="SAM" id="MobiDB-lite"/>
    </source>
</evidence>
<sequence length="111" mass="13053">IQIHHKIKHKKYQHSQREYQSKYHGSIVTIIRLRFINILPVRVFGDNEEKTREENEGLSEYQHPSSSIKVIQKFLRDSHVLAAHPSEYGRPHTPQYIDGLTNTSGYDEIRS</sequence>
<reference evidence="2" key="1">
    <citation type="submission" date="2014-05" db="EMBL/GenBank/DDBJ databases">
        <authorList>
            <person name="Chronopoulou M."/>
        </authorList>
    </citation>
    <scope>NUCLEOTIDE SEQUENCE</scope>
    <source>
        <tissue evidence="2">Whole organism</tissue>
    </source>
</reference>
<feature type="non-terminal residue" evidence="2">
    <location>
        <position position="1"/>
    </location>
</feature>
<proteinExistence type="predicted"/>
<dbReference type="EMBL" id="HACA01026719">
    <property type="protein sequence ID" value="CDW44080.1"/>
    <property type="molecule type" value="Transcribed_RNA"/>
</dbReference>
<protein>
    <submittedName>
        <fullName evidence="2">Uncharacterized protein</fullName>
    </submittedName>
</protein>
<dbReference type="AlphaFoldDB" id="A0A0K2V190"/>
<feature type="region of interest" description="Disordered" evidence="1">
    <location>
        <begin position="85"/>
        <end position="111"/>
    </location>
</feature>
<accession>A0A0K2V190</accession>
<name>A0A0K2V190_LEPSM</name>